<accession>A0A645I1V8</accession>
<gene>
    <name evidence="1" type="ORF">SDC9_192403</name>
</gene>
<dbReference type="EMBL" id="VSSQ01104269">
    <property type="protein sequence ID" value="MPN44836.1"/>
    <property type="molecule type" value="Genomic_DNA"/>
</dbReference>
<sequence>MRRLMTQREALTVFVGRVLCKRTLDDDGVLLHRYELSPVEHGVVHGQHIRIIEYRQPQVHPVVGKILVLEIESH</sequence>
<reference evidence="1" key="1">
    <citation type="submission" date="2019-08" db="EMBL/GenBank/DDBJ databases">
        <authorList>
            <person name="Kucharzyk K."/>
            <person name="Murdoch R.W."/>
            <person name="Higgins S."/>
            <person name="Loffler F."/>
        </authorList>
    </citation>
    <scope>NUCLEOTIDE SEQUENCE</scope>
</reference>
<dbReference type="AlphaFoldDB" id="A0A645I1V8"/>
<evidence type="ECO:0000313" key="1">
    <source>
        <dbReference type="EMBL" id="MPN44836.1"/>
    </source>
</evidence>
<protein>
    <submittedName>
        <fullName evidence="1">Uncharacterized protein</fullName>
    </submittedName>
</protein>
<organism evidence="1">
    <name type="scientific">bioreactor metagenome</name>
    <dbReference type="NCBI Taxonomy" id="1076179"/>
    <lineage>
        <taxon>unclassified sequences</taxon>
        <taxon>metagenomes</taxon>
        <taxon>ecological metagenomes</taxon>
    </lineage>
</organism>
<comment type="caution">
    <text evidence="1">The sequence shown here is derived from an EMBL/GenBank/DDBJ whole genome shotgun (WGS) entry which is preliminary data.</text>
</comment>
<proteinExistence type="predicted"/>
<name>A0A645I1V8_9ZZZZ</name>